<protein>
    <recommendedName>
        <fullName evidence="4">EF-hand domain-containing protein</fullName>
    </recommendedName>
</protein>
<dbReference type="RefSeq" id="WP_163986293.1">
    <property type="nucleotide sequence ID" value="NZ_WUEY01000003.1"/>
</dbReference>
<dbReference type="EMBL" id="WUEY01000003">
    <property type="protein sequence ID" value="NEI69885.1"/>
    <property type="molecule type" value="Genomic_DNA"/>
</dbReference>
<accession>A0A6L9U1P5</accession>
<evidence type="ECO:0008006" key="4">
    <source>
        <dbReference type="Google" id="ProtNLM"/>
    </source>
</evidence>
<feature type="compositionally biased region" description="Polar residues" evidence="1">
    <location>
        <begin position="1"/>
        <end position="11"/>
    </location>
</feature>
<evidence type="ECO:0000256" key="1">
    <source>
        <dbReference type="SAM" id="MobiDB-lite"/>
    </source>
</evidence>
<name>A0A6L9U1P5_9HYPH</name>
<dbReference type="AlphaFoldDB" id="A0A6L9U1P5"/>
<evidence type="ECO:0000313" key="3">
    <source>
        <dbReference type="Proteomes" id="UP000483035"/>
    </source>
</evidence>
<reference evidence="2 3" key="1">
    <citation type="submission" date="2019-12" db="EMBL/GenBank/DDBJ databases">
        <title>Rhizobium genotypes associated with high levels of biological nitrogen fixation by grain legumes in a temperate-maritime cropping system.</title>
        <authorList>
            <person name="Maluk M."/>
            <person name="Francesc Ferrando Molina F."/>
            <person name="Lopez Del Egido L."/>
            <person name="Lafos M."/>
            <person name="Langarica-Fuentes A."/>
            <person name="Gebre Yohannes G."/>
            <person name="Young M.W."/>
            <person name="Martin P."/>
            <person name="Gantlett R."/>
            <person name="Kenicer G."/>
            <person name="Hawes C."/>
            <person name="Begg G.S."/>
            <person name="Quilliam R.S."/>
            <person name="Squire G.R."/>
            <person name="Poole P.S."/>
            <person name="Young P.W."/>
            <person name="Iannetta P.M."/>
            <person name="James E.K."/>
        </authorList>
    </citation>
    <scope>NUCLEOTIDE SEQUENCE [LARGE SCALE GENOMIC DNA]</scope>
    <source>
        <strain evidence="2 3">JHI1118</strain>
    </source>
</reference>
<organism evidence="2 3">
    <name type="scientific">Rhizobium lusitanum</name>
    <dbReference type="NCBI Taxonomy" id="293958"/>
    <lineage>
        <taxon>Bacteria</taxon>
        <taxon>Pseudomonadati</taxon>
        <taxon>Pseudomonadota</taxon>
        <taxon>Alphaproteobacteria</taxon>
        <taxon>Hyphomicrobiales</taxon>
        <taxon>Rhizobiaceae</taxon>
        <taxon>Rhizobium/Agrobacterium group</taxon>
        <taxon>Rhizobium</taxon>
    </lineage>
</organism>
<dbReference type="Proteomes" id="UP000483035">
    <property type="component" value="Unassembled WGS sequence"/>
</dbReference>
<comment type="caution">
    <text evidence="2">The sequence shown here is derived from an EMBL/GenBank/DDBJ whole genome shotgun (WGS) entry which is preliminary data.</text>
</comment>
<feature type="region of interest" description="Disordered" evidence="1">
    <location>
        <begin position="1"/>
        <end position="55"/>
    </location>
</feature>
<proteinExistence type="predicted"/>
<gene>
    <name evidence="2" type="ORF">GR212_09925</name>
</gene>
<sequence length="113" mass="11849">MSHVSSISASSYPYRGTLSRLDSNGDGVLSREEREADERPGILDANDAEGSAADGSNSVLGSLMAKLMQLPNADAASSAKSPENNVAFDVDLLSPMDAYNSTYGQYDVENVAA</sequence>
<evidence type="ECO:0000313" key="2">
    <source>
        <dbReference type="EMBL" id="NEI69885.1"/>
    </source>
</evidence>
<feature type="compositionally biased region" description="Basic and acidic residues" evidence="1">
    <location>
        <begin position="29"/>
        <end position="41"/>
    </location>
</feature>